<comment type="caution">
    <text evidence="1">The sequence shown here is derived from an EMBL/GenBank/DDBJ whole genome shotgun (WGS) entry which is preliminary data.</text>
</comment>
<dbReference type="EMBL" id="JBGFUD010003543">
    <property type="protein sequence ID" value="MFH4978803.1"/>
    <property type="molecule type" value="Genomic_DNA"/>
</dbReference>
<keyword evidence="2" id="KW-1185">Reference proteome</keyword>
<protein>
    <recommendedName>
        <fullName evidence="3">Secreted protein</fullName>
    </recommendedName>
</protein>
<reference evidence="1 2" key="1">
    <citation type="submission" date="2024-08" db="EMBL/GenBank/DDBJ databases">
        <title>Gnathostoma spinigerum genome.</title>
        <authorList>
            <person name="Gonzalez-Bertolin B."/>
            <person name="Monzon S."/>
            <person name="Zaballos A."/>
            <person name="Jimenez P."/>
            <person name="Dekumyoy P."/>
            <person name="Varona S."/>
            <person name="Cuesta I."/>
            <person name="Sumanam S."/>
            <person name="Adisakwattana P."/>
            <person name="Gasser R.B."/>
            <person name="Hernandez-Gonzalez A."/>
            <person name="Young N.D."/>
            <person name="Perteguer M.J."/>
        </authorList>
    </citation>
    <scope>NUCLEOTIDE SEQUENCE [LARGE SCALE GENOMIC DNA]</scope>
    <source>
        <strain evidence="1">AL3</strain>
        <tissue evidence="1">Liver</tissue>
    </source>
</reference>
<dbReference type="AlphaFoldDB" id="A0ABD6EFP0"/>
<accession>A0ABD6EFP0</accession>
<gene>
    <name evidence="1" type="ORF">AB6A40_005512</name>
</gene>
<sequence>MFSISSLVFSALTFSRNLVDIERYTSRQANQHTHQCGTTWKYQSLGRLGTGARGAIFRPLWVVPSK</sequence>
<proteinExistence type="predicted"/>
<organism evidence="1 2">
    <name type="scientific">Gnathostoma spinigerum</name>
    <dbReference type="NCBI Taxonomy" id="75299"/>
    <lineage>
        <taxon>Eukaryota</taxon>
        <taxon>Metazoa</taxon>
        <taxon>Ecdysozoa</taxon>
        <taxon>Nematoda</taxon>
        <taxon>Chromadorea</taxon>
        <taxon>Rhabditida</taxon>
        <taxon>Spirurina</taxon>
        <taxon>Gnathostomatomorpha</taxon>
        <taxon>Gnathostomatoidea</taxon>
        <taxon>Gnathostomatidae</taxon>
        <taxon>Gnathostoma</taxon>
    </lineage>
</organism>
<name>A0ABD6EFP0_9BILA</name>
<dbReference type="Proteomes" id="UP001608902">
    <property type="component" value="Unassembled WGS sequence"/>
</dbReference>
<evidence type="ECO:0008006" key="3">
    <source>
        <dbReference type="Google" id="ProtNLM"/>
    </source>
</evidence>
<evidence type="ECO:0000313" key="2">
    <source>
        <dbReference type="Proteomes" id="UP001608902"/>
    </source>
</evidence>
<evidence type="ECO:0000313" key="1">
    <source>
        <dbReference type="EMBL" id="MFH4978803.1"/>
    </source>
</evidence>